<name>V9WCX2_9BACL</name>
<evidence type="ECO:0000313" key="8">
    <source>
        <dbReference type="Proteomes" id="UP000029431"/>
    </source>
</evidence>
<evidence type="ECO:0000256" key="2">
    <source>
        <dbReference type="ARBA" id="ARBA00034221"/>
    </source>
</evidence>
<dbReference type="InterPro" id="IPR022877">
    <property type="entry name" value="UPF0173"/>
</dbReference>
<evidence type="ECO:0000256" key="1">
    <source>
        <dbReference type="ARBA" id="ARBA00022801"/>
    </source>
</evidence>
<dbReference type="KEGG" id="plv:ERIC2_c40390"/>
<proteinExistence type="inferred from homology"/>
<dbReference type="AlphaFoldDB" id="V9WCX2"/>
<dbReference type="EMBL" id="CP003355">
    <property type="protein sequence ID" value="AHD07699.1"/>
    <property type="molecule type" value="Genomic_DNA"/>
</dbReference>
<organism evidence="7 8">
    <name type="scientific">Paenibacillus larvae subsp. larvae DSM 25430</name>
    <dbReference type="NCBI Taxonomy" id="697284"/>
    <lineage>
        <taxon>Bacteria</taxon>
        <taxon>Bacillati</taxon>
        <taxon>Bacillota</taxon>
        <taxon>Bacilli</taxon>
        <taxon>Bacillales</taxon>
        <taxon>Paenibacillaceae</taxon>
        <taxon>Paenibacillus</taxon>
    </lineage>
</organism>
<dbReference type="InterPro" id="IPR036866">
    <property type="entry name" value="RibonucZ/Hydroxyglut_hydro"/>
</dbReference>
<evidence type="ECO:0000313" key="7">
    <source>
        <dbReference type="EMBL" id="AHD07699.1"/>
    </source>
</evidence>
<gene>
    <name evidence="7" type="ORF">ERIC2_c40390</name>
</gene>
<evidence type="ECO:0000256" key="3">
    <source>
        <dbReference type="ARBA" id="ARBA00034301"/>
    </source>
</evidence>
<dbReference type="HOGENOM" id="CLU_070010_4_1_9"/>
<evidence type="ECO:0000259" key="6">
    <source>
        <dbReference type="SMART" id="SM00849"/>
    </source>
</evidence>
<dbReference type="SMART" id="SM00849">
    <property type="entry name" value="Lactamase_B"/>
    <property type="match status" value="1"/>
</dbReference>
<dbReference type="GO" id="GO:0016787">
    <property type="term" value="F:hydrolase activity"/>
    <property type="evidence" value="ECO:0007669"/>
    <property type="project" value="UniProtKB-UniRule"/>
</dbReference>
<comment type="catalytic activity">
    <reaction evidence="4">
        <text>3',5'-cyclic UMP + H2O = UMP + H(+)</text>
        <dbReference type="Rhea" id="RHEA:70575"/>
        <dbReference type="ChEBI" id="CHEBI:15377"/>
        <dbReference type="ChEBI" id="CHEBI:15378"/>
        <dbReference type="ChEBI" id="CHEBI:57865"/>
        <dbReference type="ChEBI" id="CHEBI:184387"/>
    </reaction>
    <physiologicalReaction direction="left-to-right" evidence="4">
        <dbReference type="Rhea" id="RHEA:70576"/>
    </physiologicalReaction>
</comment>
<dbReference type="HAMAP" id="MF_00457">
    <property type="entry name" value="UPF0173"/>
    <property type="match status" value="1"/>
</dbReference>
<dbReference type="InterPro" id="IPR050114">
    <property type="entry name" value="UPF0173_UPF0282_UlaG_hydrolase"/>
</dbReference>
<dbReference type="PATRIC" id="fig|697284.3.peg.3786"/>
<evidence type="ECO:0000256" key="5">
    <source>
        <dbReference type="HAMAP-Rule" id="MF_00457"/>
    </source>
</evidence>
<comment type="similarity">
    <text evidence="5">Belongs to the UPF0173 family.</text>
</comment>
<dbReference type="InterPro" id="IPR001279">
    <property type="entry name" value="Metallo-B-lactamas"/>
</dbReference>
<accession>V9WCX2</accession>
<dbReference type="PANTHER" id="PTHR43546:SF3">
    <property type="entry name" value="UPF0173 METAL-DEPENDENT HYDROLASE MJ1163"/>
    <property type="match status" value="1"/>
</dbReference>
<dbReference type="Pfam" id="PF13483">
    <property type="entry name" value="Lactamase_B_3"/>
    <property type="match status" value="1"/>
</dbReference>
<protein>
    <recommendedName>
        <fullName evidence="5">UPF0173 metal-dependent hydrolase ERIC2_c40390</fullName>
    </recommendedName>
</protein>
<dbReference type="SUPFAM" id="SSF56281">
    <property type="entry name" value="Metallo-hydrolase/oxidoreductase"/>
    <property type="match status" value="1"/>
</dbReference>
<dbReference type="eggNOG" id="COG2220">
    <property type="taxonomic scope" value="Bacteria"/>
</dbReference>
<comment type="function">
    <text evidence="3">Counteracts the endogenous Pycsar antiviral defense system. Phosphodiesterase that enables metal-dependent hydrolysis of host cyclic nucleotide Pycsar defense signals such as cCMP and cUMP.</text>
</comment>
<keyword evidence="8" id="KW-1185">Reference proteome</keyword>
<sequence>MELREPAAPIILFKGESIMKLTYYGHSCFLAQTEQHSVIIDPFLDNNPLAPVKASDIRVDAVLLTHGHYDHIADALTIAKNNGCVIVANYEIAGHFAELGAKTFGMNLGGSYKFDFGEVKFTLAFHTSSFELEQGKFLDGGHPAGILLTMEGVTFYHAGDTALFGDIKLIGDTNRIDAVALPIGDVFTMGPQEALVAATWLRAKTYIPMHFNTFPPIRQDGDEWVESLKKFRLNGVHLKPGQGLEVEA</sequence>
<feature type="domain" description="Metallo-beta-lactamase" evidence="6">
    <location>
        <begin position="25"/>
        <end position="210"/>
    </location>
</feature>
<dbReference type="Gene3D" id="3.60.15.10">
    <property type="entry name" value="Ribonuclease Z/Hydroxyacylglutathione hydrolase-like"/>
    <property type="match status" value="1"/>
</dbReference>
<dbReference type="Proteomes" id="UP000029431">
    <property type="component" value="Chromosome"/>
</dbReference>
<comment type="catalytic activity">
    <reaction evidence="2">
        <text>3',5'-cyclic CMP + H2O = CMP + H(+)</text>
        <dbReference type="Rhea" id="RHEA:72675"/>
        <dbReference type="ChEBI" id="CHEBI:15377"/>
        <dbReference type="ChEBI" id="CHEBI:15378"/>
        <dbReference type="ChEBI" id="CHEBI:58003"/>
        <dbReference type="ChEBI" id="CHEBI:60377"/>
    </reaction>
    <physiologicalReaction direction="left-to-right" evidence="2">
        <dbReference type="Rhea" id="RHEA:72676"/>
    </physiologicalReaction>
</comment>
<evidence type="ECO:0000256" key="4">
    <source>
        <dbReference type="ARBA" id="ARBA00048505"/>
    </source>
</evidence>
<dbReference type="PANTHER" id="PTHR43546">
    <property type="entry name" value="UPF0173 METAL-DEPENDENT HYDROLASE MJ1163-RELATED"/>
    <property type="match status" value="1"/>
</dbReference>
<reference evidence="7 8" key="1">
    <citation type="journal article" date="2014" name="PLoS ONE">
        <title>How to Kill the Honey Bee Larva: Genomic Potential and Virulence Mechanisms of Paenibacillus larvae.</title>
        <authorList>
            <person name="Djukic M."/>
            <person name="Brzuszkiewicz E."/>
            <person name="Funfhaus A."/>
            <person name="Voss J."/>
            <person name="Gollnow K."/>
            <person name="Poppinga L."/>
            <person name="Liesegang H."/>
            <person name="Garcia-Gonzalez E."/>
            <person name="Genersch E."/>
            <person name="Daniel R."/>
        </authorList>
    </citation>
    <scope>NUCLEOTIDE SEQUENCE [LARGE SCALE GENOMIC DNA]</scope>
    <source>
        <strain evidence="7 8">DSM 25430</strain>
    </source>
</reference>
<keyword evidence="1 5" id="KW-0378">Hydrolase</keyword>
<dbReference type="NCBIfam" id="NF001911">
    <property type="entry name" value="PRK00685.1"/>
    <property type="match status" value="1"/>
</dbReference>